<sequence length="36" mass="4091">MAIRHAHVPDRSILTLICRVPQGTHDRVTWLCVTHG</sequence>
<evidence type="ECO:0000313" key="2">
    <source>
        <dbReference type="Proteomes" id="UP000032142"/>
    </source>
</evidence>
<proteinExistence type="predicted"/>
<protein>
    <submittedName>
        <fullName evidence="1">Uncharacterized protein</fullName>
    </submittedName>
</protein>
<reference evidence="2" key="1">
    <citation type="submission" date="2014-09" db="EMBL/GenBank/DDBJ databases">
        <authorList>
            <person name="Mudge J."/>
            <person name="Ramaraj T."/>
            <person name="Lindquist I.E."/>
            <person name="Bharti A.K."/>
            <person name="Sundararajan A."/>
            <person name="Cameron C.T."/>
            <person name="Woodward J.E."/>
            <person name="May G.D."/>
            <person name="Brubaker C."/>
            <person name="Broadhvest J."/>
            <person name="Wilkins T.A."/>
        </authorList>
    </citation>
    <scope>NUCLEOTIDE SEQUENCE</scope>
    <source>
        <strain evidence="2">cv. AKA8401</strain>
    </source>
</reference>
<dbReference type="Proteomes" id="UP000032142">
    <property type="component" value="Unassembled WGS sequence"/>
</dbReference>
<gene>
    <name evidence="1" type="ORF">F383_21923</name>
</gene>
<dbReference type="EMBL" id="KN409899">
    <property type="protein sequence ID" value="KHG18126.1"/>
    <property type="molecule type" value="Genomic_DNA"/>
</dbReference>
<organism evidence="1 2">
    <name type="scientific">Gossypium arboreum</name>
    <name type="common">Tree cotton</name>
    <name type="synonym">Gossypium nanking</name>
    <dbReference type="NCBI Taxonomy" id="29729"/>
    <lineage>
        <taxon>Eukaryota</taxon>
        <taxon>Viridiplantae</taxon>
        <taxon>Streptophyta</taxon>
        <taxon>Embryophyta</taxon>
        <taxon>Tracheophyta</taxon>
        <taxon>Spermatophyta</taxon>
        <taxon>Magnoliopsida</taxon>
        <taxon>eudicotyledons</taxon>
        <taxon>Gunneridae</taxon>
        <taxon>Pentapetalae</taxon>
        <taxon>rosids</taxon>
        <taxon>malvids</taxon>
        <taxon>Malvales</taxon>
        <taxon>Malvaceae</taxon>
        <taxon>Malvoideae</taxon>
        <taxon>Gossypium</taxon>
    </lineage>
</organism>
<evidence type="ECO:0000313" key="1">
    <source>
        <dbReference type="EMBL" id="KHG18126.1"/>
    </source>
</evidence>
<keyword evidence="2" id="KW-1185">Reference proteome</keyword>
<name>A0A0B0P427_GOSAR</name>
<dbReference type="AlphaFoldDB" id="A0A0B0P427"/>
<accession>A0A0B0P427</accession>